<keyword evidence="2" id="KW-0732">Signal</keyword>
<feature type="chain" id="PRO_5018992048" evidence="2">
    <location>
        <begin position="25"/>
        <end position="184"/>
    </location>
</feature>
<dbReference type="RefSeq" id="WP_129831427.1">
    <property type="nucleotide sequence ID" value="NZ_CP035704.1"/>
</dbReference>
<name>A0A411HFB9_9GAMM</name>
<evidence type="ECO:0000256" key="1">
    <source>
        <dbReference type="SAM" id="MobiDB-lite"/>
    </source>
</evidence>
<sequence>MKAFIVSMTFAAGLFAAVASYALAPPSTAPAGSTGLCKDGSYYSGASKRGACSRHGGVKDWYGAAEAPADATPAPAAAAPAPAAKPAATPAPVATPPAAAVAPAAAAAPAAATKPAKPASKNTLPATAAAGGGPGKVWVNTSSKVYHCSDDRYYGKTKKGEYMTEADAKASGARAEHGKECTGK</sequence>
<dbReference type="AlphaFoldDB" id="A0A411HFB9"/>
<gene>
    <name evidence="3" type="ORF">ELE36_01590</name>
</gene>
<dbReference type="KEGG" id="xbc:ELE36_01590"/>
<keyword evidence="4" id="KW-1185">Reference proteome</keyword>
<evidence type="ECO:0000313" key="3">
    <source>
        <dbReference type="EMBL" id="QBB69171.1"/>
    </source>
</evidence>
<protein>
    <submittedName>
        <fullName evidence="3">DUF3761 domain-containing protein</fullName>
    </submittedName>
</protein>
<dbReference type="InterPro" id="IPR022236">
    <property type="entry name" value="DUF3761"/>
</dbReference>
<dbReference type="EMBL" id="CP035704">
    <property type="protein sequence ID" value="QBB69171.1"/>
    <property type="molecule type" value="Genomic_DNA"/>
</dbReference>
<feature type="region of interest" description="Disordered" evidence="1">
    <location>
        <begin position="73"/>
        <end position="95"/>
    </location>
</feature>
<evidence type="ECO:0000256" key="2">
    <source>
        <dbReference type="SAM" id="SignalP"/>
    </source>
</evidence>
<proteinExistence type="predicted"/>
<feature type="signal peptide" evidence="2">
    <location>
        <begin position="1"/>
        <end position="24"/>
    </location>
</feature>
<dbReference type="Pfam" id="PF12587">
    <property type="entry name" value="DUF3761"/>
    <property type="match status" value="1"/>
</dbReference>
<dbReference type="Proteomes" id="UP000291562">
    <property type="component" value="Chromosome"/>
</dbReference>
<evidence type="ECO:0000313" key="4">
    <source>
        <dbReference type="Proteomes" id="UP000291562"/>
    </source>
</evidence>
<dbReference type="OrthoDB" id="8781863at2"/>
<reference evidence="3 4" key="1">
    <citation type="submission" date="2019-01" db="EMBL/GenBank/DDBJ databases">
        <title>Pseudolysobacter antarctica gen. nov., sp. nov., isolated from Fildes Peninsula, Antarctica.</title>
        <authorList>
            <person name="Wei Z."/>
            <person name="Peng F."/>
        </authorList>
    </citation>
    <scope>NUCLEOTIDE SEQUENCE [LARGE SCALE GENOMIC DNA]</scope>
    <source>
        <strain evidence="3 4">AQ6-296</strain>
    </source>
</reference>
<feature type="region of interest" description="Disordered" evidence="1">
    <location>
        <begin position="113"/>
        <end position="134"/>
    </location>
</feature>
<accession>A0A411HFB9</accession>
<feature type="compositionally biased region" description="Low complexity" evidence="1">
    <location>
        <begin position="113"/>
        <end position="129"/>
    </location>
</feature>
<organism evidence="3 4">
    <name type="scientific">Pseudolysobacter antarcticus</name>
    <dbReference type="NCBI Taxonomy" id="2511995"/>
    <lineage>
        <taxon>Bacteria</taxon>
        <taxon>Pseudomonadati</taxon>
        <taxon>Pseudomonadota</taxon>
        <taxon>Gammaproteobacteria</taxon>
        <taxon>Lysobacterales</taxon>
        <taxon>Rhodanobacteraceae</taxon>
        <taxon>Pseudolysobacter</taxon>
    </lineage>
</organism>